<evidence type="ECO:0000256" key="4">
    <source>
        <dbReference type="PROSITE-ProRule" id="PRU01161"/>
    </source>
</evidence>
<dbReference type="eggNOG" id="KOG2214">
    <property type="taxonomic scope" value="Eukaryota"/>
</dbReference>
<proteinExistence type="predicted"/>
<dbReference type="GeneID" id="14904120"/>
<evidence type="ECO:0000256" key="3">
    <source>
        <dbReference type="ARBA" id="ARBA00023098"/>
    </source>
</evidence>
<dbReference type="InParanoid" id="G0R3A7"/>
<keyword evidence="1 6" id="KW-0378">Hydrolase</keyword>
<dbReference type="Gene3D" id="3.40.1090.10">
    <property type="entry name" value="Cytosolic phospholipase A2 catalytic domain"/>
    <property type="match status" value="1"/>
</dbReference>
<protein>
    <submittedName>
        <fullName evidence="6">Patatin-like phospholipase family protein, putative</fullName>
        <ecNumber evidence="6">3.1.1.3</ecNumber>
    </submittedName>
</protein>
<keyword evidence="7" id="KW-1185">Reference proteome</keyword>
<feature type="domain" description="PNPLA" evidence="5">
    <location>
        <begin position="1"/>
        <end position="106"/>
    </location>
</feature>
<dbReference type="SUPFAM" id="SSF52151">
    <property type="entry name" value="FabD/lysophospholipase-like"/>
    <property type="match status" value="1"/>
</dbReference>
<name>G0R3A7_ICHMU</name>
<reference evidence="6 7" key="1">
    <citation type="submission" date="2011-07" db="EMBL/GenBank/DDBJ databases">
        <authorList>
            <person name="Coyne R."/>
            <person name="Brami D."/>
            <person name="Johnson J."/>
            <person name="Hostetler J."/>
            <person name="Hannick L."/>
            <person name="Clark T."/>
            <person name="Cassidy-Hanley D."/>
            <person name="Inman J."/>
        </authorList>
    </citation>
    <scope>NUCLEOTIDE SEQUENCE [LARGE SCALE GENOMIC DNA]</scope>
    <source>
        <strain evidence="6 7">G5</strain>
    </source>
</reference>
<evidence type="ECO:0000256" key="1">
    <source>
        <dbReference type="ARBA" id="ARBA00022801"/>
    </source>
</evidence>
<dbReference type="Pfam" id="PF01734">
    <property type="entry name" value="Patatin"/>
    <property type="match status" value="1"/>
</dbReference>
<dbReference type="InterPro" id="IPR002641">
    <property type="entry name" value="PNPLA_dom"/>
</dbReference>
<dbReference type="Proteomes" id="UP000008983">
    <property type="component" value="Unassembled WGS sequence"/>
</dbReference>
<gene>
    <name evidence="6" type="ORF">IMG5_184150</name>
</gene>
<keyword evidence="2" id="KW-0442">Lipid degradation</keyword>
<keyword evidence="3" id="KW-0443">Lipid metabolism</keyword>
<dbReference type="OrthoDB" id="10049244at2759"/>
<dbReference type="RefSeq" id="XP_004027395.1">
    <property type="nucleotide sequence ID" value="XM_004027346.1"/>
</dbReference>
<dbReference type="PANTHER" id="PTHR14226:SF10">
    <property type="entry name" value="TRIACYLGLYCEROL LIPASE 4-RELATED"/>
    <property type="match status" value="1"/>
</dbReference>
<dbReference type="EC" id="3.1.1.3" evidence="6"/>
<organism evidence="6 7">
    <name type="scientific">Ichthyophthirius multifiliis</name>
    <name type="common">White spot disease agent</name>
    <name type="synonym">Ich</name>
    <dbReference type="NCBI Taxonomy" id="5932"/>
    <lineage>
        <taxon>Eukaryota</taxon>
        <taxon>Sar</taxon>
        <taxon>Alveolata</taxon>
        <taxon>Ciliophora</taxon>
        <taxon>Intramacronucleata</taxon>
        <taxon>Oligohymenophorea</taxon>
        <taxon>Hymenostomatida</taxon>
        <taxon>Ophryoglenina</taxon>
        <taxon>Ichthyophthirius</taxon>
    </lineage>
</organism>
<dbReference type="AlphaFoldDB" id="G0R3A7"/>
<evidence type="ECO:0000313" key="6">
    <source>
        <dbReference type="EMBL" id="EGR28050.1"/>
    </source>
</evidence>
<dbReference type="OMA" id="FPKMEMI"/>
<dbReference type="InterPro" id="IPR016035">
    <property type="entry name" value="Acyl_Trfase/lysoPLipase"/>
</dbReference>
<dbReference type="GO" id="GO:0004806">
    <property type="term" value="F:triacylglycerol lipase activity"/>
    <property type="evidence" value="ECO:0007669"/>
    <property type="project" value="UniProtKB-EC"/>
</dbReference>
<evidence type="ECO:0000313" key="7">
    <source>
        <dbReference type="Proteomes" id="UP000008983"/>
    </source>
</evidence>
<dbReference type="PANTHER" id="PTHR14226">
    <property type="entry name" value="NEUROPATHY TARGET ESTERASE/SWISS CHEESE D.MELANOGASTER"/>
    <property type="match status" value="1"/>
</dbReference>
<evidence type="ECO:0000256" key="2">
    <source>
        <dbReference type="ARBA" id="ARBA00022963"/>
    </source>
</evidence>
<accession>G0R3A7</accession>
<comment type="caution">
    <text evidence="4">Lacks conserved residue(s) required for the propagation of feature annotation.</text>
</comment>
<dbReference type="PROSITE" id="PS51635">
    <property type="entry name" value="PNPLA"/>
    <property type="match status" value="1"/>
</dbReference>
<dbReference type="GO" id="GO:0016042">
    <property type="term" value="P:lipid catabolic process"/>
    <property type="evidence" value="ECO:0007669"/>
    <property type="project" value="UniProtKB-KW"/>
</dbReference>
<sequence length="275" mass="31977">MQVYKNFIRDNIGDITFQQAYDLTGFVLNITVTGSGQYIQDRVLNYLTSPNVVIWSAVCCSCSLPGVFPPQDLLCKESDGSLVKYVEYAQFIDGSIAFDVPHIKLQEMFNVNTFIVSQVNPYVIPLLDHSQSIRHRNKMLLFTLKILEVIKSIIFDEIKARFSQLSKLGILPHSFIKTLNLIYQKYEGDITIWPAPKLTDYFNIFKNPTCHEFVEKYTKAGAQRCYQKLSHIQFLTKFERIVNECYQNLKNQEVYMKKINEIQRNISFDIPIRQT</sequence>
<dbReference type="EMBL" id="GL984296">
    <property type="protein sequence ID" value="EGR28050.1"/>
    <property type="molecule type" value="Genomic_DNA"/>
</dbReference>
<dbReference type="InterPro" id="IPR050301">
    <property type="entry name" value="NTE"/>
</dbReference>
<evidence type="ECO:0000259" key="5">
    <source>
        <dbReference type="PROSITE" id="PS51635"/>
    </source>
</evidence>
<dbReference type="STRING" id="857967.G0R3A7"/>